<keyword evidence="10" id="KW-1185">Reference proteome</keyword>
<keyword evidence="4" id="KW-0347">Helicase</keyword>
<dbReference type="PANTHER" id="PTHR47960">
    <property type="entry name" value="DEAD-BOX ATP-DEPENDENT RNA HELICASE 50"/>
    <property type="match status" value="1"/>
</dbReference>
<dbReference type="Proteomes" id="UP000011087">
    <property type="component" value="Unassembled WGS sequence"/>
</dbReference>
<proteinExistence type="predicted"/>
<evidence type="ECO:0000256" key="4">
    <source>
        <dbReference type="ARBA" id="ARBA00022806"/>
    </source>
</evidence>
<gene>
    <name evidence="8" type="ORF">GUITHDRAFT_98970</name>
</gene>
<dbReference type="GO" id="GO:0004386">
    <property type="term" value="F:helicase activity"/>
    <property type="evidence" value="ECO:0007669"/>
    <property type="project" value="UniProtKB-KW"/>
</dbReference>
<evidence type="ECO:0000313" key="10">
    <source>
        <dbReference type="Proteomes" id="UP000011087"/>
    </source>
</evidence>
<dbReference type="Gene3D" id="3.40.50.300">
    <property type="entry name" value="P-loop containing nucleotide triphosphate hydrolases"/>
    <property type="match status" value="2"/>
</dbReference>
<keyword evidence="5" id="KW-0067">ATP-binding</keyword>
<dbReference type="GeneID" id="17312017"/>
<dbReference type="InterPro" id="IPR011545">
    <property type="entry name" value="DEAD/DEAH_box_helicase_dom"/>
</dbReference>
<evidence type="ECO:0000259" key="6">
    <source>
        <dbReference type="PROSITE" id="PS51192"/>
    </source>
</evidence>
<dbReference type="AlphaFoldDB" id="L1K3Y2"/>
<organism evidence="8">
    <name type="scientific">Guillardia theta (strain CCMP2712)</name>
    <name type="common">Cryptophyte</name>
    <dbReference type="NCBI Taxonomy" id="905079"/>
    <lineage>
        <taxon>Eukaryota</taxon>
        <taxon>Cryptophyceae</taxon>
        <taxon>Pyrenomonadales</taxon>
        <taxon>Geminigeraceae</taxon>
        <taxon>Guillardia</taxon>
    </lineage>
</organism>
<dbReference type="KEGG" id="gtt:GUITHDRAFT_98970"/>
<dbReference type="SMART" id="SM00487">
    <property type="entry name" value="DEXDc"/>
    <property type="match status" value="1"/>
</dbReference>
<dbReference type="Pfam" id="PF00270">
    <property type="entry name" value="DEAD"/>
    <property type="match status" value="1"/>
</dbReference>
<dbReference type="OrthoDB" id="10256233at2759"/>
<dbReference type="InterPro" id="IPR044742">
    <property type="entry name" value="DEAD/DEAH_RhlB"/>
</dbReference>
<dbReference type="InterPro" id="IPR014001">
    <property type="entry name" value="Helicase_ATP-bd"/>
</dbReference>
<keyword evidence="2" id="KW-0547">Nucleotide-binding</keyword>
<dbReference type="GO" id="GO:0016787">
    <property type="term" value="F:hydrolase activity"/>
    <property type="evidence" value="ECO:0007669"/>
    <property type="project" value="UniProtKB-KW"/>
</dbReference>
<dbReference type="OMA" id="HDEAMLG"/>
<reference evidence="10" key="2">
    <citation type="submission" date="2012-11" db="EMBL/GenBank/DDBJ databases">
        <authorList>
            <person name="Kuo A."/>
            <person name="Curtis B.A."/>
            <person name="Tanifuji G."/>
            <person name="Burki F."/>
            <person name="Gruber A."/>
            <person name="Irimia M."/>
            <person name="Maruyama S."/>
            <person name="Arias M.C."/>
            <person name="Ball S.G."/>
            <person name="Gile G.H."/>
            <person name="Hirakawa Y."/>
            <person name="Hopkins J.F."/>
            <person name="Rensing S.A."/>
            <person name="Schmutz J."/>
            <person name="Symeonidi A."/>
            <person name="Elias M."/>
            <person name="Eveleigh R.J."/>
            <person name="Herman E.K."/>
            <person name="Klute M.J."/>
            <person name="Nakayama T."/>
            <person name="Obornik M."/>
            <person name="Reyes-Prieto A."/>
            <person name="Armbrust E.V."/>
            <person name="Aves S.J."/>
            <person name="Beiko R.G."/>
            <person name="Coutinho P."/>
            <person name="Dacks J.B."/>
            <person name="Durnford D.G."/>
            <person name="Fast N.M."/>
            <person name="Green B.R."/>
            <person name="Grisdale C."/>
            <person name="Hempe F."/>
            <person name="Henrissat B."/>
            <person name="Hoppner M.P."/>
            <person name="Ishida K.-I."/>
            <person name="Kim E."/>
            <person name="Koreny L."/>
            <person name="Kroth P.G."/>
            <person name="Liu Y."/>
            <person name="Malik S.-B."/>
            <person name="Maier U.G."/>
            <person name="McRose D."/>
            <person name="Mock T."/>
            <person name="Neilson J.A."/>
            <person name="Onodera N.T."/>
            <person name="Poole A.M."/>
            <person name="Pritham E.J."/>
            <person name="Richards T.A."/>
            <person name="Rocap G."/>
            <person name="Roy S.W."/>
            <person name="Sarai C."/>
            <person name="Schaack S."/>
            <person name="Shirato S."/>
            <person name="Slamovits C.H."/>
            <person name="Spencer D.F."/>
            <person name="Suzuki S."/>
            <person name="Worden A.Z."/>
            <person name="Zauner S."/>
            <person name="Barry K."/>
            <person name="Bell C."/>
            <person name="Bharti A.K."/>
            <person name="Crow J.A."/>
            <person name="Grimwood J."/>
            <person name="Kramer R."/>
            <person name="Lindquist E."/>
            <person name="Lucas S."/>
            <person name="Salamov A."/>
            <person name="McFadden G.I."/>
            <person name="Lane C.E."/>
            <person name="Keeling P.J."/>
            <person name="Gray M.W."/>
            <person name="Grigoriev I.V."/>
            <person name="Archibald J.M."/>
        </authorList>
    </citation>
    <scope>NUCLEOTIDE SEQUENCE</scope>
    <source>
        <strain evidence="10">CCMP2712</strain>
    </source>
</reference>
<evidence type="ECO:0000256" key="5">
    <source>
        <dbReference type="ARBA" id="ARBA00022840"/>
    </source>
</evidence>
<dbReference type="SUPFAM" id="SSF52540">
    <property type="entry name" value="P-loop containing nucleoside triphosphate hydrolases"/>
    <property type="match status" value="2"/>
</dbReference>
<dbReference type="EnsemblProtists" id="EKX55190">
    <property type="protein sequence ID" value="EKX55190"/>
    <property type="gene ID" value="GUITHDRAFT_98970"/>
</dbReference>
<feature type="domain" description="Helicase ATP-binding" evidence="6">
    <location>
        <begin position="55"/>
        <end position="273"/>
    </location>
</feature>
<dbReference type="EMBL" id="JH992965">
    <property type="protein sequence ID" value="EKX55190.1"/>
    <property type="molecule type" value="Genomic_DNA"/>
</dbReference>
<dbReference type="PaxDb" id="55529-EKX55190"/>
<comment type="subcellular location">
    <subcellularLocation>
        <location evidence="1">Plastid</location>
        <location evidence="1">Chloroplast</location>
    </subcellularLocation>
</comment>
<dbReference type="Pfam" id="PF00271">
    <property type="entry name" value="Helicase_C"/>
    <property type="match status" value="1"/>
</dbReference>
<sequence length="484" mass="53947">MLRTARASQDVKTVSQIPKKSQEARTWCPELQPLILNALKQLGFDTPTEIQALSLPTTLRGKSTLLLAETGTGKTLSFLIPAITRLKMLESLTNKRSLPNRPRILIVVPTRELGEQVLAIAKSLCHHIKFKVEGFFGGSGTLSKQKKSLQAGCDIVIGTPTRVIQLSKLGALYFGDIRFIAIDEADTMFTQGFENELDKIIRATTSASRKAAEIHRQVMKIRLSSEEEAQMLQRSTPFSMGDDGSLQFLLSAATIRLDAEKIVTKKIPHLKIVKTDQLHHIPTGIVQNFIERDVLLDQVRYCLTKVQKESGDTASILIFCNTRAGCSFVHEQLKMQMFVDGQLQALVCTDIAARGLDIPQVKAVINFDMPASSIDYIHRIGRTGRAGGRGYAVSLVRPENRILAQRIDEAVRRKRSLEAITATKDVLGSFERKAMSTKMIGGHYKSINSLRAKSKTHSKFKPTKHLWFEKGSDGRMRATPRWNV</sequence>
<dbReference type="HOGENOM" id="CLU_003041_1_3_1"/>
<dbReference type="GO" id="GO:0003676">
    <property type="term" value="F:nucleic acid binding"/>
    <property type="evidence" value="ECO:0007669"/>
    <property type="project" value="InterPro"/>
</dbReference>
<reference evidence="9" key="3">
    <citation type="submission" date="2015-06" db="UniProtKB">
        <authorList>
            <consortium name="EnsemblProtists"/>
        </authorList>
    </citation>
    <scope>IDENTIFICATION</scope>
</reference>
<dbReference type="InterPro" id="IPR027417">
    <property type="entry name" value="P-loop_NTPase"/>
</dbReference>
<dbReference type="GO" id="GO:0005524">
    <property type="term" value="F:ATP binding"/>
    <property type="evidence" value="ECO:0007669"/>
    <property type="project" value="UniProtKB-KW"/>
</dbReference>
<dbReference type="SMART" id="SM00490">
    <property type="entry name" value="HELICc"/>
    <property type="match status" value="1"/>
</dbReference>
<reference evidence="8 10" key="1">
    <citation type="journal article" date="2012" name="Nature">
        <title>Algal genomes reveal evolutionary mosaicism and the fate of nucleomorphs.</title>
        <authorList>
            <consortium name="DOE Joint Genome Institute"/>
            <person name="Curtis B.A."/>
            <person name="Tanifuji G."/>
            <person name="Burki F."/>
            <person name="Gruber A."/>
            <person name="Irimia M."/>
            <person name="Maruyama S."/>
            <person name="Arias M.C."/>
            <person name="Ball S.G."/>
            <person name="Gile G.H."/>
            <person name="Hirakawa Y."/>
            <person name="Hopkins J.F."/>
            <person name="Kuo A."/>
            <person name="Rensing S.A."/>
            <person name="Schmutz J."/>
            <person name="Symeonidi A."/>
            <person name="Elias M."/>
            <person name="Eveleigh R.J."/>
            <person name="Herman E.K."/>
            <person name="Klute M.J."/>
            <person name="Nakayama T."/>
            <person name="Obornik M."/>
            <person name="Reyes-Prieto A."/>
            <person name="Armbrust E.V."/>
            <person name="Aves S.J."/>
            <person name="Beiko R.G."/>
            <person name="Coutinho P."/>
            <person name="Dacks J.B."/>
            <person name="Durnford D.G."/>
            <person name="Fast N.M."/>
            <person name="Green B.R."/>
            <person name="Grisdale C.J."/>
            <person name="Hempel F."/>
            <person name="Henrissat B."/>
            <person name="Hoppner M.P."/>
            <person name="Ishida K."/>
            <person name="Kim E."/>
            <person name="Koreny L."/>
            <person name="Kroth P.G."/>
            <person name="Liu Y."/>
            <person name="Malik S.B."/>
            <person name="Maier U.G."/>
            <person name="McRose D."/>
            <person name="Mock T."/>
            <person name="Neilson J.A."/>
            <person name="Onodera N.T."/>
            <person name="Poole A.M."/>
            <person name="Pritham E.J."/>
            <person name="Richards T.A."/>
            <person name="Rocap G."/>
            <person name="Roy S.W."/>
            <person name="Sarai C."/>
            <person name="Schaack S."/>
            <person name="Shirato S."/>
            <person name="Slamovits C.H."/>
            <person name="Spencer D.F."/>
            <person name="Suzuki S."/>
            <person name="Worden A.Z."/>
            <person name="Zauner S."/>
            <person name="Barry K."/>
            <person name="Bell C."/>
            <person name="Bharti A.K."/>
            <person name="Crow J.A."/>
            <person name="Grimwood J."/>
            <person name="Kramer R."/>
            <person name="Lindquist E."/>
            <person name="Lucas S."/>
            <person name="Salamov A."/>
            <person name="McFadden G.I."/>
            <person name="Lane C.E."/>
            <person name="Keeling P.J."/>
            <person name="Gray M.W."/>
            <person name="Grigoriev I.V."/>
            <person name="Archibald J.M."/>
        </authorList>
    </citation>
    <scope>NUCLEOTIDE SEQUENCE</scope>
    <source>
        <strain evidence="8 10">CCMP2712</strain>
    </source>
</reference>
<dbReference type="PROSITE" id="PS51192">
    <property type="entry name" value="HELICASE_ATP_BIND_1"/>
    <property type="match status" value="1"/>
</dbReference>
<dbReference type="eggNOG" id="KOG0331">
    <property type="taxonomic scope" value="Eukaryota"/>
</dbReference>
<dbReference type="CDD" id="cd00268">
    <property type="entry name" value="DEADc"/>
    <property type="match status" value="1"/>
</dbReference>
<evidence type="ECO:0000313" key="8">
    <source>
        <dbReference type="EMBL" id="EKX55190.1"/>
    </source>
</evidence>
<name>L1K3Y2_GUITC</name>
<evidence type="ECO:0000256" key="3">
    <source>
        <dbReference type="ARBA" id="ARBA00022801"/>
    </source>
</evidence>
<protein>
    <submittedName>
        <fullName evidence="8 9">Uncharacterized protein</fullName>
    </submittedName>
</protein>
<evidence type="ECO:0000256" key="1">
    <source>
        <dbReference type="ARBA" id="ARBA00004229"/>
    </source>
</evidence>
<dbReference type="STRING" id="905079.L1K3Y2"/>
<accession>L1K3Y2</accession>
<evidence type="ECO:0000256" key="2">
    <source>
        <dbReference type="ARBA" id="ARBA00022741"/>
    </source>
</evidence>
<evidence type="ECO:0000313" key="9">
    <source>
        <dbReference type="EnsemblProtists" id="EKX55190"/>
    </source>
</evidence>
<feature type="domain" description="Helicase C-terminal" evidence="7">
    <location>
        <begin position="265"/>
        <end position="427"/>
    </location>
</feature>
<dbReference type="RefSeq" id="XP_005842170.1">
    <property type="nucleotide sequence ID" value="XM_005842113.1"/>
</dbReference>
<dbReference type="PROSITE" id="PS51194">
    <property type="entry name" value="HELICASE_CTER"/>
    <property type="match status" value="1"/>
</dbReference>
<dbReference type="GO" id="GO:0009507">
    <property type="term" value="C:chloroplast"/>
    <property type="evidence" value="ECO:0007669"/>
    <property type="project" value="UniProtKB-SubCell"/>
</dbReference>
<dbReference type="InterPro" id="IPR001650">
    <property type="entry name" value="Helicase_C-like"/>
</dbReference>
<evidence type="ECO:0000259" key="7">
    <source>
        <dbReference type="PROSITE" id="PS51194"/>
    </source>
</evidence>
<keyword evidence="3" id="KW-0378">Hydrolase</keyword>